<feature type="modified residue" description="N6-(pyridoxal phosphate)lysine" evidence="7">
    <location>
        <position position="326"/>
    </location>
</feature>
<dbReference type="NCBIfam" id="TIGR01788">
    <property type="entry name" value="Glu-decarb-GAD"/>
    <property type="match status" value="1"/>
</dbReference>
<dbReference type="Gene3D" id="3.40.640.10">
    <property type="entry name" value="Type I PLP-dependent aspartate aminotransferase-like (Major domain)"/>
    <property type="match status" value="1"/>
</dbReference>
<dbReference type="STRING" id="52247.A0A4T0X7G5"/>
<keyword evidence="5 8" id="KW-0456">Lyase</keyword>
<evidence type="ECO:0000256" key="5">
    <source>
        <dbReference type="ARBA" id="ARBA00023239"/>
    </source>
</evidence>
<keyword evidence="11" id="KW-1185">Reference proteome</keyword>
<dbReference type="GO" id="GO:0004351">
    <property type="term" value="F:glutamate decarboxylase activity"/>
    <property type="evidence" value="ECO:0007669"/>
    <property type="project" value="UniProtKB-EC"/>
</dbReference>
<dbReference type="Gene3D" id="4.10.280.50">
    <property type="match status" value="1"/>
</dbReference>
<dbReference type="PANTHER" id="PTHR43321:SF3">
    <property type="entry name" value="GLUTAMATE DECARBOXYLASE"/>
    <property type="match status" value="1"/>
</dbReference>
<accession>A0A4T0X7G5</accession>
<dbReference type="GO" id="GO:0005829">
    <property type="term" value="C:cytosol"/>
    <property type="evidence" value="ECO:0007669"/>
    <property type="project" value="TreeGrafter"/>
</dbReference>
<name>A0A4T0X7G5_9ASCO</name>
<sequence length="608" mass="69265">MPLSSQIDPDAIEDRIFQDSSLKADLIKKYFNKFSKNKNTPVKSQLSEESLVARFRGISNKYKLQDEITPSQIAYEMVHDDLKLDGSTTLNLASFVNVYTDDNAKKLILENFTKNLADCDEYPMMVEMQDRCISILADMWHAPLVVEDSGIETPHHTKNFAKYKTRAIGTPCTGSSEAIMLGGLAMKKNWQARRKAAGKSIENPNILMASCAQVALEKFATYFDVENRLIGVSEKDFLIDINKIKENLDENTIGIYVIVGSTYTGGFEDVEKIAKLLDEYEEETGIWIPIHVDGASGGFIAPIIYPDLKWDFRIDRVMSISTSGHKFGLVTAGLGWVLFRTQEWLPKELRFQLQYLGGMEESFSLNFSRSGYQVIHQYYNFIRFGREGYRQIFDNCLFNARLLSLFLEETGYFTCISNLHLPKGVSTRQREPTWSPETSHQNIAQHDYFNPALPVVSFQLTKDFINEYPEIPQSLISTMLRNKKWIIPNYQLPRINVPKVDQNGKEIDDESLLNEANGENNEILRVVVKYNLTAELLDKLMHDISDVIAVLVKSVKLVRESVKTMREGGEETDSETVYNMLLCISNDGDERLIRFKKAGSKSQARVLC</sequence>
<reference evidence="10 11" key="1">
    <citation type="journal article" date="2019" name="Front. Genet.">
        <title>Whole-Genome Sequencing of the Opportunistic Yeast Pathogen Candida inconspicua Uncovers Its Hybrid Origin.</title>
        <authorList>
            <person name="Mixao V."/>
            <person name="Hansen A.P."/>
            <person name="Saus E."/>
            <person name="Boekhout T."/>
            <person name="Lass-Florl C."/>
            <person name="Gabaldon T."/>
        </authorList>
    </citation>
    <scope>NUCLEOTIDE SEQUENCE [LARGE SCALE GENOMIC DNA]</scope>
    <source>
        <strain evidence="10 11">CBS 180</strain>
    </source>
</reference>
<dbReference type="SUPFAM" id="SSF53383">
    <property type="entry name" value="PLP-dependent transferases"/>
    <property type="match status" value="1"/>
</dbReference>
<evidence type="ECO:0000256" key="6">
    <source>
        <dbReference type="ARBA" id="ARBA00048868"/>
    </source>
</evidence>
<dbReference type="FunFam" id="3.40.640.10:FF:000017">
    <property type="entry name" value="Glutamate decarboxylase"/>
    <property type="match status" value="1"/>
</dbReference>
<gene>
    <name evidence="10" type="ORF">CANINC_000454</name>
</gene>
<keyword evidence="9" id="KW-0210">Decarboxylase</keyword>
<evidence type="ECO:0000256" key="1">
    <source>
        <dbReference type="ARBA" id="ARBA00001933"/>
    </source>
</evidence>
<proteinExistence type="inferred from homology"/>
<dbReference type="EC" id="4.1.1.15" evidence="3 9"/>
<evidence type="ECO:0000256" key="4">
    <source>
        <dbReference type="ARBA" id="ARBA00022898"/>
    </source>
</evidence>
<comment type="cofactor">
    <cofactor evidence="1 7 8">
        <name>pyridoxal 5'-phosphate</name>
        <dbReference type="ChEBI" id="CHEBI:597326"/>
    </cofactor>
</comment>
<dbReference type="GO" id="GO:0030170">
    <property type="term" value="F:pyridoxal phosphate binding"/>
    <property type="evidence" value="ECO:0007669"/>
    <property type="project" value="InterPro"/>
</dbReference>
<keyword evidence="4 7" id="KW-0663">Pyridoxal phosphate</keyword>
<evidence type="ECO:0000313" key="10">
    <source>
        <dbReference type="EMBL" id="TID30932.1"/>
    </source>
</evidence>
<dbReference type="GO" id="GO:0006538">
    <property type="term" value="P:L-glutamate catabolic process"/>
    <property type="evidence" value="ECO:0007669"/>
    <property type="project" value="TreeGrafter"/>
</dbReference>
<dbReference type="Proteomes" id="UP000307173">
    <property type="component" value="Unassembled WGS sequence"/>
</dbReference>
<comment type="caution">
    <text evidence="10">The sequence shown here is derived from an EMBL/GenBank/DDBJ whole genome shotgun (WGS) entry which is preliminary data.</text>
</comment>
<dbReference type="OrthoDB" id="5152799at2759"/>
<dbReference type="InterPro" id="IPR015421">
    <property type="entry name" value="PyrdxlP-dep_Trfase_major"/>
</dbReference>
<dbReference type="Gene3D" id="3.90.1150.160">
    <property type="match status" value="1"/>
</dbReference>
<dbReference type="InterPro" id="IPR015424">
    <property type="entry name" value="PyrdxlP-dep_Trfase"/>
</dbReference>
<dbReference type="AlphaFoldDB" id="A0A4T0X7G5"/>
<dbReference type="InterPro" id="IPR002129">
    <property type="entry name" value="PyrdxlP-dep_de-COase"/>
</dbReference>
<evidence type="ECO:0000256" key="2">
    <source>
        <dbReference type="ARBA" id="ARBA00009533"/>
    </source>
</evidence>
<dbReference type="EMBL" id="SELW01000083">
    <property type="protein sequence ID" value="TID30932.1"/>
    <property type="molecule type" value="Genomic_DNA"/>
</dbReference>
<comment type="similarity">
    <text evidence="2 8">Belongs to the group II decarboxylase family.</text>
</comment>
<organism evidence="10 11">
    <name type="scientific">Pichia inconspicua</name>
    <dbReference type="NCBI Taxonomy" id="52247"/>
    <lineage>
        <taxon>Eukaryota</taxon>
        <taxon>Fungi</taxon>
        <taxon>Dikarya</taxon>
        <taxon>Ascomycota</taxon>
        <taxon>Saccharomycotina</taxon>
        <taxon>Pichiomycetes</taxon>
        <taxon>Pichiales</taxon>
        <taxon>Pichiaceae</taxon>
        <taxon>Pichia</taxon>
    </lineage>
</organism>
<dbReference type="Pfam" id="PF00282">
    <property type="entry name" value="Pyridoxal_deC"/>
    <property type="match status" value="1"/>
</dbReference>
<dbReference type="InterPro" id="IPR010107">
    <property type="entry name" value="Glutamate_decarboxylase"/>
</dbReference>
<evidence type="ECO:0000256" key="9">
    <source>
        <dbReference type="RuleBase" id="RU361171"/>
    </source>
</evidence>
<comment type="catalytic activity">
    <reaction evidence="6 9">
        <text>L-glutamate + H(+) = 4-aminobutanoate + CO2</text>
        <dbReference type="Rhea" id="RHEA:17785"/>
        <dbReference type="ChEBI" id="CHEBI:15378"/>
        <dbReference type="ChEBI" id="CHEBI:16526"/>
        <dbReference type="ChEBI" id="CHEBI:29985"/>
        <dbReference type="ChEBI" id="CHEBI:59888"/>
        <dbReference type="EC" id="4.1.1.15"/>
    </reaction>
</comment>
<evidence type="ECO:0000256" key="8">
    <source>
        <dbReference type="RuleBase" id="RU000382"/>
    </source>
</evidence>
<dbReference type="PANTHER" id="PTHR43321">
    <property type="entry name" value="GLUTAMATE DECARBOXYLASE"/>
    <property type="match status" value="1"/>
</dbReference>
<evidence type="ECO:0000313" key="11">
    <source>
        <dbReference type="Proteomes" id="UP000307173"/>
    </source>
</evidence>
<evidence type="ECO:0000256" key="3">
    <source>
        <dbReference type="ARBA" id="ARBA00012421"/>
    </source>
</evidence>
<protein>
    <recommendedName>
        <fullName evidence="3 9">Glutamate decarboxylase</fullName>
        <ecNumber evidence="3 9">4.1.1.15</ecNumber>
    </recommendedName>
</protein>
<evidence type="ECO:0000256" key="7">
    <source>
        <dbReference type="PIRSR" id="PIRSR602129-50"/>
    </source>
</evidence>